<protein>
    <submittedName>
        <fullName evidence="2 4">Uncharacterized protein</fullName>
    </submittedName>
</protein>
<reference evidence="4" key="2">
    <citation type="submission" date="2020-04" db="EMBL/GenBank/DDBJ databases">
        <authorList>
            <consortium name="NCBI Genome Project"/>
        </authorList>
    </citation>
    <scope>NUCLEOTIDE SEQUENCE</scope>
    <source>
        <strain evidence="4">CBS 781.70</strain>
    </source>
</reference>
<evidence type="ECO:0000313" key="4">
    <source>
        <dbReference type="RefSeq" id="XP_033538759.1"/>
    </source>
</evidence>
<evidence type="ECO:0000256" key="1">
    <source>
        <dbReference type="SAM" id="MobiDB-lite"/>
    </source>
</evidence>
<feature type="compositionally biased region" description="Basic and acidic residues" evidence="1">
    <location>
        <begin position="65"/>
        <end position="84"/>
    </location>
</feature>
<feature type="region of interest" description="Disordered" evidence="1">
    <location>
        <begin position="1"/>
        <end position="131"/>
    </location>
</feature>
<feature type="region of interest" description="Disordered" evidence="1">
    <location>
        <begin position="144"/>
        <end position="190"/>
    </location>
</feature>
<feature type="compositionally biased region" description="Basic and acidic residues" evidence="1">
    <location>
        <begin position="256"/>
        <end position="269"/>
    </location>
</feature>
<sequence>MQALSGNVARRSARVAEIRGAKATPQAANASRRNNLGVAGSSLRRCQGLRPRRSQASGARATRPRATDHRDDNDSDDVKAHEMQARSPLIEYIREEVEVEEENKEEEEVEEEEKIEEEEEESYGLNPNQPQLNRYFIPRRLVPGYESSTDYDESSMYTDWDCDERGPDMPLDPDDPPNPDDPPRLDATSGPELMIINEGFMGPDLPVPAIEPRDATEDLIASRAGSCRTHQFRLSNTDEEWVTIPRRSARLANRQNQHEENDENHDPRRSRQRPPKGSDDPETMLDRLLDTRVQARTTQRTLESTLIDIRHALTEIQALRQAVAERRRGDSDSSVVTRSNGAPVPQLGSVLDSLDAEGLRSGLRTLSGILRRRPFWDLGASVRARRRAVSWPGVRRTRLGDGAVGRGSFSFSFRNLHAIRWRRSGGGVRGARRRAASSASMDLRLVQRLEEAIQGTREGVNNGVYEVD</sequence>
<dbReference type="Proteomes" id="UP000504638">
    <property type="component" value="Unplaced"/>
</dbReference>
<dbReference type="EMBL" id="ML975149">
    <property type="protein sequence ID" value="KAF1817128.1"/>
    <property type="molecule type" value="Genomic_DNA"/>
</dbReference>
<feature type="region of interest" description="Disordered" evidence="1">
    <location>
        <begin position="249"/>
        <end position="285"/>
    </location>
</feature>
<gene>
    <name evidence="2 4" type="ORF">P152DRAFT_8947</name>
</gene>
<name>A0A6G1GGD5_9PEZI</name>
<organism evidence="2">
    <name type="scientific">Eremomyces bilateralis CBS 781.70</name>
    <dbReference type="NCBI Taxonomy" id="1392243"/>
    <lineage>
        <taxon>Eukaryota</taxon>
        <taxon>Fungi</taxon>
        <taxon>Dikarya</taxon>
        <taxon>Ascomycota</taxon>
        <taxon>Pezizomycotina</taxon>
        <taxon>Dothideomycetes</taxon>
        <taxon>Dothideomycetes incertae sedis</taxon>
        <taxon>Eremomycetales</taxon>
        <taxon>Eremomycetaceae</taxon>
        <taxon>Eremomyces</taxon>
    </lineage>
</organism>
<accession>A0A6G1GGD5</accession>
<proteinExistence type="predicted"/>
<feature type="compositionally biased region" description="Acidic residues" evidence="1">
    <location>
        <begin position="97"/>
        <end position="122"/>
    </location>
</feature>
<evidence type="ECO:0000313" key="2">
    <source>
        <dbReference type="EMBL" id="KAF1817128.1"/>
    </source>
</evidence>
<reference evidence="4" key="3">
    <citation type="submission" date="2025-04" db="UniProtKB">
        <authorList>
            <consortium name="RefSeq"/>
        </authorList>
    </citation>
    <scope>IDENTIFICATION</scope>
    <source>
        <strain evidence="4">CBS 781.70</strain>
    </source>
</reference>
<dbReference type="RefSeq" id="XP_033538759.1">
    <property type="nucleotide sequence ID" value="XM_033683330.1"/>
</dbReference>
<feature type="compositionally biased region" description="Basic and acidic residues" evidence="1">
    <location>
        <begin position="276"/>
        <end position="285"/>
    </location>
</feature>
<dbReference type="GeneID" id="54423900"/>
<reference evidence="2 4" key="1">
    <citation type="submission" date="2020-01" db="EMBL/GenBank/DDBJ databases">
        <authorList>
            <consortium name="DOE Joint Genome Institute"/>
            <person name="Haridas S."/>
            <person name="Albert R."/>
            <person name="Binder M."/>
            <person name="Bloem J."/>
            <person name="Labutti K."/>
            <person name="Salamov A."/>
            <person name="Andreopoulos B."/>
            <person name="Baker S.E."/>
            <person name="Barry K."/>
            <person name="Bills G."/>
            <person name="Bluhm B.H."/>
            <person name="Cannon C."/>
            <person name="Castanera R."/>
            <person name="Culley D.E."/>
            <person name="Daum C."/>
            <person name="Ezra D."/>
            <person name="Gonzalez J.B."/>
            <person name="Henrissat B."/>
            <person name="Kuo A."/>
            <person name="Liang C."/>
            <person name="Lipzen A."/>
            <person name="Lutzoni F."/>
            <person name="Magnuson J."/>
            <person name="Mondo S."/>
            <person name="Nolan M."/>
            <person name="Ohm R."/>
            <person name="Pangilinan J."/>
            <person name="Park H.-J."/>
            <person name="Ramirez L."/>
            <person name="Alfaro M."/>
            <person name="Sun H."/>
            <person name="Tritt A."/>
            <person name="Yoshinaga Y."/>
            <person name="Zwiers L.-H."/>
            <person name="Turgeon B.G."/>
            <person name="Goodwin S.B."/>
            <person name="Spatafora J.W."/>
            <person name="Crous P.W."/>
            <person name="Grigoriev I.V."/>
        </authorList>
    </citation>
    <scope>NUCLEOTIDE SEQUENCE</scope>
    <source>
        <strain evidence="2 4">CBS 781.70</strain>
    </source>
</reference>
<evidence type="ECO:0000313" key="3">
    <source>
        <dbReference type="Proteomes" id="UP000504638"/>
    </source>
</evidence>
<keyword evidence="3" id="KW-1185">Reference proteome</keyword>
<dbReference type="AlphaFoldDB" id="A0A6G1GGD5"/>